<comment type="caution">
    <text evidence="7">The sequence shown here is derived from an EMBL/GenBank/DDBJ whole genome shotgun (WGS) entry which is preliminary data.</text>
</comment>
<proteinExistence type="inferred from homology"/>
<dbReference type="InterPro" id="IPR005226">
    <property type="entry name" value="UPF0014_fam"/>
</dbReference>
<comment type="similarity">
    <text evidence="2">Belongs to the UPF0014 family.</text>
</comment>
<dbReference type="PANTHER" id="PTHR30028">
    <property type="entry name" value="UPF0014 INNER MEMBRANE PROTEIN YBBM-RELATED"/>
    <property type="match status" value="1"/>
</dbReference>
<dbReference type="Proteomes" id="UP000281112">
    <property type="component" value="Unassembled WGS sequence"/>
</dbReference>
<keyword evidence="4 6" id="KW-1133">Transmembrane helix</keyword>
<dbReference type="PANTHER" id="PTHR30028:SF0">
    <property type="entry name" value="PROTEIN ALUMINUM SENSITIVE 3"/>
    <property type="match status" value="1"/>
</dbReference>
<feature type="transmembrane region" description="Helical" evidence="6">
    <location>
        <begin position="64"/>
        <end position="83"/>
    </location>
</feature>
<evidence type="ECO:0000256" key="4">
    <source>
        <dbReference type="ARBA" id="ARBA00022989"/>
    </source>
</evidence>
<reference evidence="7 8" key="1">
    <citation type="submission" date="2018-11" db="EMBL/GenBank/DDBJ databases">
        <title>Vibrio LJC006 sp. nov., isolated from seawater during the bloom of the enteromorpha.</title>
        <authorList>
            <person name="Liang J."/>
        </authorList>
    </citation>
    <scope>NUCLEOTIDE SEQUENCE [LARGE SCALE GENOMIC DNA]</scope>
    <source>
        <strain evidence="7 8">LJC006</strain>
    </source>
</reference>
<evidence type="ECO:0000256" key="6">
    <source>
        <dbReference type="SAM" id="Phobius"/>
    </source>
</evidence>
<dbReference type="EMBL" id="RJVQ01000003">
    <property type="protein sequence ID" value="RQW63417.1"/>
    <property type="molecule type" value="Genomic_DNA"/>
</dbReference>
<feature type="transmembrane region" description="Helical" evidence="6">
    <location>
        <begin position="224"/>
        <end position="246"/>
    </location>
</feature>
<feature type="transmembrane region" description="Helical" evidence="6">
    <location>
        <begin position="37"/>
        <end position="58"/>
    </location>
</feature>
<protein>
    <submittedName>
        <fullName evidence="7">ABC transporter permease</fullName>
    </submittedName>
</protein>
<evidence type="ECO:0000256" key="2">
    <source>
        <dbReference type="ARBA" id="ARBA00005268"/>
    </source>
</evidence>
<dbReference type="GO" id="GO:0005886">
    <property type="term" value="C:plasma membrane"/>
    <property type="evidence" value="ECO:0007669"/>
    <property type="project" value="TreeGrafter"/>
</dbReference>
<dbReference type="RefSeq" id="WP_124936881.1">
    <property type="nucleotide sequence ID" value="NZ_RJVQ01000003.1"/>
</dbReference>
<evidence type="ECO:0000256" key="1">
    <source>
        <dbReference type="ARBA" id="ARBA00004141"/>
    </source>
</evidence>
<feature type="transmembrane region" description="Helical" evidence="6">
    <location>
        <begin position="6"/>
        <end position="25"/>
    </location>
</feature>
<sequence length="268" mass="29475">MNSVIDISWLQLALFSLTLLIPFAISRHLKLRVEKDILISVTRMGVQLALVGIYLSYLFNLNSLTVNSLWLVIMMLIGAFSIIDKANLPKKKLWLPVSLGLFCGCIPVLLILCLFIVKPTPFYNTQYMIPLAGMLLGNTLSSNIIALQNLFTSFRERKAEYEGALSLGASPAYASQLFVKDAVKKAIAPILASMTTIGLVTLPGMMTGQILGGATPITAVKYQFMIMIAIFVVLTVSLLITIKMVILRCISNEGRILVTFIPEESLDN</sequence>
<gene>
    <name evidence="7" type="ORF">EES38_09210</name>
</gene>
<evidence type="ECO:0000256" key="5">
    <source>
        <dbReference type="ARBA" id="ARBA00023136"/>
    </source>
</evidence>
<organism evidence="7 8">
    <name type="scientific">Vibrio viridaestus</name>
    <dbReference type="NCBI Taxonomy" id="2487322"/>
    <lineage>
        <taxon>Bacteria</taxon>
        <taxon>Pseudomonadati</taxon>
        <taxon>Pseudomonadota</taxon>
        <taxon>Gammaproteobacteria</taxon>
        <taxon>Vibrionales</taxon>
        <taxon>Vibrionaceae</taxon>
        <taxon>Vibrio</taxon>
    </lineage>
</organism>
<name>A0A3N9TGL3_9VIBR</name>
<evidence type="ECO:0000313" key="7">
    <source>
        <dbReference type="EMBL" id="RQW63417.1"/>
    </source>
</evidence>
<evidence type="ECO:0000256" key="3">
    <source>
        <dbReference type="ARBA" id="ARBA00022692"/>
    </source>
</evidence>
<keyword evidence="5 6" id="KW-0472">Membrane</keyword>
<comment type="subcellular location">
    <subcellularLocation>
        <location evidence="1">Membrane</location>
        <topology evidence="1">Multi-pass membrane protein</topology>
    </subcellularLocation>
</comment>
<keyword evidence="8" id="KW-1185">Reference proteome</keyword>
<feature type="transmembrane region" description="Helical" evidence="6">
    <location>
        <begin position="186"/>
        <end position="204"/>
    </location>
</feature>
<dbReference type="Pfam" id="PF03649">
    <property type="entry name" value="UPF0014"/>
    <property type="match status" value="1"/>
</dbReference>
<keyword evidence="3 6" id="KW-0812">Transmembrane</keyword>
<dbReference type="AlphaFoldDB" id="A0A3N9TGL3"/>
<accession>A0A3N9TGL3</accession>
<dbReference type="OrthoDB" id="9791807at2"/>
<feature type="transmembrane region" description="Helical" evidence="6">
    <location>
        <begin position="95"/>
        <end position="117"/>
    </location>
</feature>
<evidence type="ECO:0000313" key="8">
    <source>
        <dbReference type="Proteomes" id="UP000281112"/>
    </source>
</evidence>